<feature type="compositionally biased region" description="Low complexity" evidence="1">
    <location>
        <begin position="355"/>
        <end position="373"/>
    </location>
</feature>
<reference evidence="2" key="1">
    <citation type="journal article" date="2023" name="Mol. Phylogenet. Evol.">
        <title>Genome-scale phylogeny and comparative genomics of the fungal order Sordariales.</title>
        <authorList>
            <person name="Hensen N."/>
            <person name="Bonometti L."/>
            <person name="Westerberg I."/>
            <person name="Brannstrom I.O."/>
            <person name="Guillou S."/>
            <person name="Cros-Aarteil S."/>
            <person name="Calhoun S."/>
            <person name="Haridas S."/>
            <person name="Kuo A."/>
            <person name="Mondo S."/>
            <person name="Pangilinan J."/>
            <person name="Riley R."/>
            <person name="LaButti K."/>
            <person name="Andreopoulos B."/>
            <person name="Lipzen A."/>
            <person name="Chen C."/>
            <person name="Yan M."/>
            <person name="Daum C."/>
            <person name="Ng V."/>
            <person name="Clum A."/>
            <person name="Steindorff A."/>
            <person name="Ohm R.A."/>
            <person name="Martin F."/>
            <person name="Silar P."/>
            <person name="Natvig D.O."/>
            <person name="Lalanne C."/>
            <person name="Gautier V."/>
            <person name="Ament-Velasquez S.L."/>
            <person name="Kruys A."/>
            <person name="Hutchinson M.I."/>
            <person name="Powell A.J."/>
            <person name="Barry K."/>
            <person name="Miller A.N."/>
            <person name="Grigoriev I.V."/>
            <person name="Debuchy R."/>
            <person name="Gladieux P."/>
            <person name="Hiltunen Thoren M."/>
            <person name="Johannesson H."/>
        </authorList>
    </citation>
    <scope>NUCLEOTIDE SEQUENCE</scope>
    <source>
        <strain evidence="2">CBS 118394</strain>
    </source>
</reference>
<feature type="compositionally biased region" description="Basic and acidic residues" evidence="1">
    <location>
        <begin position="455"/>
        <end position="464"/>
    </location>
</feature>
<name>A0AAE0M2L1_9PEZI</name>
<reference evidence="2" key="2">
    <citation type="submission" date="2023-06" db="EMBL/GenBank/DDBJ databases">
        <authorList>
            <consortium name="Lawrence Berkeley National Laboratory"/>
            <person name="Haridas S."/>
            <person name="Hensen N."/>
            <person name="Bonometti L."/>
            <person name="Westerberg I."/>
            <person name="Brannstrom I.O."/>
            <person name="Guillou S."/>
            <person name="Cros-Aarteil S."/>
            <person name="Calhoun S."/>
            <person name="Kuo A."/>
            <person name="Mondo S."/>
            <person name="Pangilinan J."/>
            <person name="Riley R."/>
            <person name="Labutti K."/>
            <person name="Andreopoulos B."/>
            <person name="Lipzen A."/>
            <person name="Chen C."/>
            <person name="Yanf M."/>
            <person name="Daum C."/>
            <person name="Ng V."/>
            <person name="Clum A."/>
            <person name="Steindorff A."/>
            <person name="Ohm R."/>
            <person name="Martin F."/>
            <person name="Silar P."/>
            <person name="Natvig D."/>
            <person name="Lalanne C."/>
            <person name="Gautier V."/>
            <person name="Ament-Velasquez S.L."/>
            <person name="Kruys A."/>
            <person name="Hutchinson M.I."/>
            <person name="Powell A.J."/>
            <person name="Barry K."/>
            <person name="Miller A.N."/>
            <person name="Grigoriev I.V."/>
            <person name="Debuchy R."/>
            <person name="Gladieux P."/>
            <person name="Thoren M.H."/>
            <person name="Johannesson H."/>
        </authorList>
    </citation>
    <scope>NUCLEOTIDE SEQUENCE</scope>
    <source>
        <strain evidence="2">CBS 118394</strain>
    </source>
</reference>
<evidence type="ECO:0000313" key="3">
    <source>
        <dbReference type="Proteomes" id="UP001283341"/>
    </source>
</evidence>
<feature type="compositionally biased region" description="Low complexity" evidence="1">
    <location>
        <begin position="1"/>
        <end position="13"/>
    </location>
</feature>
<evidence type="ECO:0008006" key="4">
    <source>
        <dbReference type="Google" id="ProtNLM"/>
    </source>
</evidence>
<feature type="region of interest" description="Disordered" evidence="1">
    <location>
        <begin position="1"/>
        <end position="21"/>
    </location>
</feature>
<feature type="region of interest" description="Disordered" evidence="1">
    <location>
        <begin position="284"/>
        <end position="373"/>
    </location>
</feature>
<protein>
    <recommendedName>
        <fullName evidence="4">Zn(2)-C6 fungal-type domain-containing protein</fullName>
    </recommendedName>
</protein>
<dbReference type="Proteomes" id="UP001283341">
    <property type="component" value="Unassembled WGS sequence"/>
</dbReference>
<feature type="region of interest" description="Disordered" evidence="1">
    <location>
        <begin position="423"/>
        <end position="520"/>
    </location>
</feature>
<evidence type="ECO:0000313" key="2">
    <source>
        <dbReference type="EMBL" id="KAK3316473.1"/>
    </source>
</evidence>
<keyword evidence="3" id="KW-1185">Reference proteome</keyword>
<dbReference type="AlphaFoldDB" id="A0AAE0M2L1"/>
<sequence length="745" mass="78907">MDNQSALPAASGPSAPPAPAHQFLLSPVEDAQLPRWFSRHNPMIPIGPELSTSIEACSVAVGTRLRLAQQNLSRNTQRAPDPAMDETVKLNIERLPGNLAMVIEQENWQQFHTFVCDYLIQSIYQVYEEKHDHTRLEVDLQNLKCCIPPFERHDAAIHALLARVLVRSVPGLSILVFDRWVRGMQLVFGKVLVRVPSGYKIQAEMYADMTANQGKQLPSDMTGACDDSNSDTVVPTESTELVGNLISLQDLPADWVPPNPILAQEWHNIRRNGNIIGIRIAPGAVQPPATGAAPRPLTGTLPPPSTTTGAVGLPSPTAGTTAGNKRSRPDNNEETGAQKKKTKEIPLGSAAVFGSPSRSRSSTQSPARSSLGLGSRLASGSYVQNPHLRSVGIPGVASGSSGPRETYCPPIADISEASGYGSTIGEASSAGSTIGKASRARSTIGEASGAAGSESARDTESLRAEEEETTAQREPTTDRAAGFGPSSSAQGYRQPRVDSDTDHTPARIPGSSSIRRRSERLAASSSRFISLDNPGSSLTPVVTPTANPAPVVPAPVIAAPAGSTPANPAPTVTAPPVIASAATDPGPAVAAVAAPAPQPATGFVSRDKLRADEIRRVAQQVQPQNACVQCARGNYTCERDPTGTLGDKCARCTEKNQTCSFQQDKYANLLANHLTNGFGIPAPRACQTCVAAGVPCIIPHPDHHAVFNIKGNASWCCGHCYSIHERNHCSNNPFPRIKKGKVRDD</sequence>
<organism evidence="2 3">
    <name type="scientific">Apodospora peruviana</name>
    <dbReference type="NCBI Taxonomy" id="516989"/>
    <lineage>
        <taxon>Eukaryota</taxon>
        <taxon>Fungi</taxon>
        <taxon>Dikarya</taxon>
        <taxon>Ascomycota</taxon>
        <taxon>Pezizomycotina</taxon>
        <taxon>Sordariomycetes</taxon>
        <taxon>Sordariomycetidae</taxon>
        <taxon>Sordariales</taxon>
        <taxon>Lasiosphaeriaceae</taxon>
        <taxon>Apodospora</taxon>
    </lineage>
</organism>
<dbReference type="EMBL" id="JAUEDM010000005">
    <property type="protein sequence ID" value="KAK3316473.1"/>
    <property type="molecule type" value="Genomic_DNA"/>
</dbReference>
<proteinExistence type="predicted"/>
<feature type="compositionally biased region" description="Basic and acidic residues" evidence="1">
    <location>
        <begin position="495"/>
        <end position="505"/>
    </location>
</feature>
<feature type="compositionally biased region" description="Low complexity" evidence="1">
    <location>
        <begin position="445"/>
        <end position="454"/>
    </location>
</feature>
<comment type="caution">
    <text evidence="2">The sequence shown here is derived from an EMBL/GenBank/DDBJ whole genome shotgun (WGS) entry which is preliminary data.</text>
</comment>
<evidence type="ECO:0000256" key="1">
    <source>
        <dbReference type="SAM" id="MobiDB-lite"/>
    </source>
</evidence>
<gene>
    <name evidence="2" type="ORF">B0H66DRAFT_604759</name>
</gene>
<accession>A0AAE0M2L1</accession>